<feature type="region of interest" description="Disordered" evidence="1">
    <location>
        <begin position="628"/>
        <end position="674"/>
    </location>
</feature>
<feature type="region of interest" description="Disordered" evidence="1">
    <location>
        <begin position="337"/>
        <end position="356"/>
    </location>
</feature>
<proteinExistence type="predicted"/>
<keyword evidence="4" id="KW-1185">Reference proteome</keyword>
<feature type="compositionally biased region" description="Basic and acidic residues" evidence="1">
    <location>
        <begin position="628"/>
        <end position="648"/>
    </location>
</feature>
<feature type="compositionally biased region" description="Polar residues" evidence="1">
    <location>
        <begin position="337"/>
        <end position="347"/>
    </location>
</feature>
<name>A0A0G2EB16_PHACM</name>
<feature type="compositionally biased region" description="Basic residues" evidence="1">
    <location>
        <begin position="649"/>
        <end position="659"/>
    </location>
</feature>
<protein>
    <recommendedName>
        <fullName evidence="2">Rrn9 domain-containing protein</fullName>
    </recommendedName>
</protein>
<gene>
    <name evidence="3" type="ORF">UCRPC4_g04479</name>
</gene>
<evidence type="ECO:0000259" key="2">
    <source>
        <dbReference type="Pfam" id="PF10680"/>
    </source>
</evidence>
<evidence type="ECO:0000313" key="3">
    <source>
        <dbReference type="EMBL" id="KKY19496.1"/>
    </source>
</evidence>
<dbReference type="Pfam" id="PF10680">
    <property type="entry name" value="RRN9"/>
    <property type="match status" value="1"/>
</dbReference>
<feature type="region of interest" description="Disordered" evidence="1">
    <location>
        <begin position="497"/>
        <end position="525"/>
    </location>
</feature>
<reference evidence="3 4" key="2">
    <citation type="submission" date="2015-05" db="EMBL/GenBank/DDBJ databases">
        <authorList>
            <person name="Morales-Cruz A."/>
            <person name="Amrine K.C."/>
            <person name="Cantu D."/>
        </authorList>
    </citation>
    <scope>NUCLEOTIDE SEQUENCE [LARGE SCALE GENOMIC DNA]</scope>
    <source>
        <strain evidence="3">UCRPC4</strain>
    </source>
</reference>
<organism evidence="3 4">
    <name type="scientific">Phaeomoniella chlamydospora</name>
    <name type="common">Phaeoacremonium chlamydosporum</name>
    <dbReference type="NCBI Taxonomy" id="158046"/>
    <lineage>
        <taxon>Eukaryota</taxon>
        <taxon>Fungi</taxon>
        <taxon>Dikarya</taxon>
        <taxon>Ascomycota</taxon>
        <taxon>Pezizomycotina</taxon>
        <taxon>Eurotiomycetes</taxon>
        <taxon>Chaetothyriomycetidae</taxon>
        <taxon>Phaeomoniellales</taxon>
        <taxon>Phaeomoniellaceae</taxon>
        <taxon>Phaeomoniella</taxon>
    </lineage>
</organism>
<accession>A0A0G2EB16</accession>
<dbReference type="OrthoDB" id="5412288at2759"/>
<sequence>MSSEEDSTSLGFVPPTEQEISALAHAQSDPEESDHDPSNHARSLTSGEEDEYSDSYFESNKYGAGMPVRFQDKGKGKAVPMLETIPTVPRQHAPYRPNRFYGPEQTWNNWSRQDRGAYESLIAIRDADLSAHLFNAHALELRERRATSDLDEGNFAALDMTFAPTREWTSWPLPPSEVPRGSFKPIYDKTDDSTYANLQEVGLREDLEDCLLSVFLRVAKERFESRQWEDEDSQNEEQGPAILPVQQKVQAAESLEENAMPTFSSQRFRDGDSDSELDNSSESEKAEQRQTSMLYDTQGSARPVFLADEDRARELLSLSLGETISRFETVLEGLHQTQQMTRSSDAQSGHDDNDKDLVNIKTSLTAEIMRPYFREAQKVRRRRKHDIEEKDKDPNSRESSANRIPGTPPEKRLEPDRRRRRDWSDVLAVAAIKNWDPIALERAAKRCAELFNEDMNFRTFYEGDILKNEPSFFTEATAAGFEPDENEALDAYVPPHWSSTEPSASEVETENGHTTDGSILGAEVSGKSLGLPNDQYRCPYQHRRRRDHVFNSARMLNQHIREHHRIWRSADLSSSTDLYMSEMTTGDESDAPFNCPVRACRKFKIPFKSSTNLYQHIRRSHPEVDVAEVKRLERARRGDQRGSYDRSKVNRKSKSSKRHPTQDESDDTGVGTDA</sequence>
<dbReference type="EMBL" id="LCWF01000107">
    <property type="protein sequence ID" value="KKY19496.1"/>
    <property type="molecule type" value="Genomic_DNA"/>
</dbReference>
<dbReference type="Proteomes" id="UP000053317">
    <property type="component" value="Unassembled WGS sequence"/>
</dbReference>
<dbReference type="Gene3D" id="3.30.160.60">
    <property type="entry name" value="Classic Zinc Finger"/>
    <property type="match status" value="1"/>
</dbReference>
<feature type="region of interest" description="Disordered" evidence="1">
    <location>
        <begin position="258"/>
        <end position="297"/>
    </location>
</feature>
<feature type="region of interest" description="Disordered" evidence="1">
    <location>
        <begin position="1"/>
        <end position="58"/>
    </location>
</feature>
<dbReference type="InterPro" id="IPR019622">
    <property type="entry name" value="Rrn9_dom"/>
</dbReference>
<feature type="region of interest" description="Disordered" evidence="1">
    <location>
        <begin position="375"/>
        <end position="419"/>
    </location>
</feature>
<feature type="compositionally biased region" description="Basic and acidic residues" evidence="1">
    <location>
        <begin position="385"/>
        <end position="396"/>
    </location>
</feature>
<evidence type="ECO:0000256" key="1">
    <source>
        <dbReference type="SAM" id="MobiDB-lite"/>
    </source>
</evidence>
<evidence type="ECO:0000313" key="4">
    <source>
        <dbReference type="Proteomes" id="UP000053317"/>
    </source>
</evidence>
<comment type="caution">
    <text evidence="3">The sequence shown here is derived from an EMBL/GenBank/DDBJ whole genome shotgun (WGS) entry which is preliminary data.</text>
</comment>
<reference evidence="3 4" key="1">
    <citation type="submission" date="2015-05" db="EMBL/GenBank/DDBJ databases">
        <title>Distinctive expansion of gene families associated with plant cell wall degradation and secondary metabolism in the genomes of grapevine trunk pathogens.</title>
        <authorList>
            <person name="Lawrence D.P."/>
            <person name="Travadon R."/>
            <person name="Rolshausen P.E."/>
            <person name="Baumgartner K."/>
        </authorList>
    </citation>
    <scope>NUCLEOTIDE SEQUENCE [LARGE SCALE GENOMIC DNA]</scope>
    <source>
        <strain evidence="3">UCRPC4</strain>
    </source>
</reference>
<feature type="domain" description="Rrn9" evidence="2">
    <location>
        <begin position="123"/>
        <end position="181"/>
    </location>
</feature>
<dbReference type="AlphaFoldDB" id="A0A0G2EB16"/>